<dbReference type="SUPFAM" id="SSF54928">
    <property type="entry name" value="RNA-binding domain, RBD"/>
    <property type="match status" value="1"/>
</dbReference>
<dbReference type="SUPFAM" id="SSF81296">
    <property type="entry name" value="E set domains"/>
    <property type="match status" value="1"/>
</dbReference>
<evidence type="ECO:0000259" key="5">
    <source>
        <dbReference type="PROSITE" id="PS50102"/>
    </source>
</evidence>
<evidence type="ECO:0000256" key="1">
    <source>
        <dbReference type="ARBA" id="ARBA00022884"/>
    </source>
</evidence>
<feature type="compositionally biased region" description="Low complexity" evidence="4">
    <location>
        <begin position="601"/>
        <end position="623"/>
    </location>
</feature>
<feature type="compositionally biased region" description="Basic residues" evidence="4">
    <location>
        <begin position="494"/>
        <end position="505"/>
    </location>
</feature>
<sequence length="834" mass="89053">MEATKPAWMLKQIGNDPNTMAIVPQGEGDSDSESQYNSDNAEDDAENFPPGPVDPEHCLAGGPGFAGGAAESPAHFYITAKDSRGTRIRDGGAYVVVTARAVGPGTSIPPVHGSVKDNKDGSYTATYIVPSRGNYELLVEINGSPIGGSPFPVFFSPPEPVTATPEAPPSPEKDGAGASTIVPTSLGLSQDQLARISASASALAAAPPTVSMMGSDAHGAGVQFPNDEDTLSRTLLVGNVSHQINSDQLKQLFGFCGSVRSCRLSGTNQHFALVEYGSSGEANAALGMNGMNVAGQQIKVEMAKIAREATPQGASNPYMALQMQQLHQYQLSALQSQSLAAQVANLRALQKSNPAAVLAPGVPQNSASQKAAALAAAAALSKKLGGLGGGSQFQPDVKPAAREHSPVRRPKSKSPSGKRRRPVSPTIRYRSERSRSPRRHSSRERRRSHSRLGRHRHSPDRRRGGSSPSRARQHRRDRSRSPRRRPSPSPGRDRRSRGSSHRGLSRQRDSSRRDRHDQDGRRDAQQRDRQEPSSRSHRASHQDRSRERRTDPVNKEKSREGRSPLPLSSPRKRERSEPAKVRDRGRRREASQSRDLPEPSSPAATSSPLDSSKPPAQQAATPTDPEQLREIALQVHGKQTSQAASEEFAKHQGADDAPPASQKQPLPESEAALDPLEPNLPQQTASLPTSADTPAAASTLEIGTAAPQVPMTARAITASMVQNGATEDAHVAASAAEPIPAEASPREVVASGNAAAAANGIKTVQQTGMEADASNGAGDSVNGVMTTKPDAASRQQELDDGQKDGHRDKRHKKDRKHKKKSKKEKHSRRSDSDD</sequence>
<dbReference type="InterPro" id="IPR014756">
    <property type="entry name" value="Ig_E-set"/>
</dbReference>
<evidence type="ECO:0000256" key="3">
    <source>
        <dbReference type="PROSITE-ProRule" id="PRU00176"/>
    </source>
</evidence>
<dbReference type="GO" id="GO:0005654">
    <property type="term" value="C:nucleoplasm"/>
    <property type="evidence" value="ECO:0007669"/>
    <property type="project" value="TreeGrafter"/>
</dbReference>
<dbReference type="Gene3D" id="2.60.40.10">
    <property type="entry name" value="Immunoglobulins"/>
    <property type="match status" value="1"/>
</dbReference>
<feature type="compositionally biased region" description="Low complexity" evidence="4">
    <location>
        <begin position="684"/>
        <end position="700"/>
    </location>
</feature>
<evidence type="ECO:0000313" key="6">
    <source>
        <dbReference type="EMBL" id="KAK9836510.1"/>
    </source>
</evidence>
<name>A0AAW1RS91_9CHLO</name>
<dbReference type="InterPro" id="IPR012677">
    <property type="entry name" value="Nucleotide-bd_a/b_plait_sf"/>
</dbReference>
<keyword evidence="7" id="KW-1185">Reference proteome</keyword>
<feature type="compositionally biased region" description="Pro residues" evidence="4">
    <location>
        <begin position="158"/>
        <end position="170"/>
    </location>
</feature>
<gene>
    <name evidence="6" type="ORF">WJX74_002004</name>
</gene>
<feature type="region of interest" description="Disordered" evidence="4">
    <location>
        <begin position="767"/>
        <end position="834"/>
    </location>
</feature>
<feature type="compositionally biased region" description="Basic residues" evidence="4">
    <location>
        <begin position="407"/>
        <end position="422"/>
    </location>
</feature>
<evidence type="ECO:0000313" key="7">
    <source>
        <dbReference type="Proteomes" id="UP001438707"/>
    </source>
</evidence>
<organism evidence="6 7">
    <name type="scientific">Apatococcus lobatus</name>
    <dbReference type="NCBI Taxonomy" id="904363"/>
    <lineage>
        <taxon>Eukaryota</taxon>
        <taxon>Viridiplantae</taxon>
        <taxon>Chlorophyta</taxon>
        <taxon>core chlorophytes</taxon>
        <taxon>Trebouxiophyceae</taxon>
        <taxon>Chlorellales</taxon>
        <taxon>Chlorellaceae</taxon>
        <taxon>Apatococcus</taxon>
    </lineage>
</organism>
<dbReference type="PANTHER" id="PTHR15481">
    <property type="entry name" value="RIBONUCLEIC ACID BINDING PROTEIN S1"/>
    <property type="match status" value="1"/>
</dbReference>
<feature type="compositionally biased region" description="Basic residues" evidence="4">
    <location>
        <begin position="808"/>
        <end position="828"/>
    </location>
</feature>
<feature type="compositionally biased region" description="Basic and acidic residues" evidence="4">
    <location>
        <begin position="796"/>
        <end position="807"/>
    </location>
</feature>
<dbReference type="SMART" id="SM00557">
    <property type="entry name" value="IG_FLMN"/>
    <property type="match status" value="1"/>
</dbReference>
<dbReference type="InterPro" id="IPR013783">
    <property type="entry name" value="Ig-like_fold"/>
</dbReference>
<feature type="compositionally biased region" description="Low complexity" evidence="4">
    <location>
        <begin position="732"/>
        <end position="743"/>
    </location>
</feature>
<keyword evidence="1 3" id="KW-0694">RNA-binding</keyword>
<dbReference type="GO" id="GO:0000398">
    <property type="term" value="P:mRNA splicing, via spliceosome"/>
    <property type="evidence" value="ECO:0007669"/>
    <property type="project" value="TreeGrafter"/>
</dbReference>
<evidence type="ECO:0000256" key="2">
    <source>
        <dbReference type="PROSITE-ProRule" id="PRU00087"/>
    </source>
</evidence>
<feature type="region of interest" description="Disordered" evidence="4">
    <location>
        <begin position="1"/>
        <end position="55"/>
    </location>
</feature>
<dbReference type="InterPro" id="IPR035979">
    <property type="entry name" value="RBD_domain_sf"/>
</dbReference>
<evidence type="ECO:0000256" key="4">
    <source>
        <dbReference type="SAM" id="MobiDB-lite"/>
    </source>
</evidence>
<feature type="repeat" description="Filamin" evidence="2">
    <location>
        <begin position="50"/>
        <end position="155"/>
    </location>
</feature>
<dbReference type="PROSITE" id="PS50194">
    <property type="entry name" value="FILAMIN_REPEAT"/>
    <property type="match status" value="1"/>
</dbReference>
<dbReference type="PANTHER" id="PTHR15481:SF0">
    <property type="entry name" value="LD23870P-RELATED"/>
    <property type="match status" value="1"/>
</dbReference>
<dbReference type="GO" id="GO:0005737">
    <property type="term" value="C:cytoplasm"/>
    <property type="evidence" value="ECO:0007669"/>
    <property type="project" value="TreeGrafter"/>
</dbReference>
<reference evidence="6 7" key="1">
    <citation type="journal article" date="2024" name="Nat. Commun.">
        <title>Phylogenomics reveals the evolutionary origins of lichenization in chlorophyte algae.</title>
        <authorList>
            <person name="Puginier C."/>
            <person name="Libourel C."/>
            <person name="Otte J."/>
            <person name="Skaloud P."/>
            <person name="Haon M."/>
            <person name="Grisel S."/>
            <person name="Petersen M."/>
            <person name="Berrin J.G."/>
            <person name="Delaux P.M."/>
            <person name="Dal Grande F."/>
            <person name="Keller J."/>
        </authorList>
    </citation>
    <scope>NUCLEOTIDE SEQUENCE [LARGE SCALE GENOMIC DNA]</scope>
    <source>
        <strain evidence="6 7">SAG 2145</strain>
    </source>
</reference>
<dbReference type="AlphaFoldDB" id="A0AAW1RS91"/>
<feature type="region of interest" description="Disordered" evidence="4">
    <location>
        <begin position="727"/>
        <end position="754"/>
    </location>
</feature>
<feature type="domain" description="RRM" evidence="5">
    <location>
        <begin position="233"/>
        <end position="305"/>
    </location>
</feature>
<feature type="region of interest" description="Disordered" evidence="4">
    <location>
        <begin position="158"/>
        <end position="182"/>
    </location>
</feature>
<feature type="region of interest" description="Disordered" evidence="4">
    <location>
        <begin position="388"/>
        <end position="708"/>
    </location>
</feature>
<dbReference type="Pfam" id="PF00630">
    <property type="entry name" value="Filamin"/>
    <property type="match status" value="1"/>
</dbReference>
<proteinExistence type="predicted"/>
<feature type="compositionally biased region" description="Basic and acidic residues" evidence="4">
    <location>
        <begin position="506"/>
        <end position="562"/>
    </location>
</feature>
<feature type="compositionally biased region" description="Basic residues" evidence="4">
    <location>
        <begin position="471"/>
        <end position="486"/>
    </location>
</feature>
<dbReference type="GO" id="GO:0061574">
    <property type="term" value="C:ASAP complex"/>
    <property type="evidence" value="ECO:0007669"/>
    <property type="project" value="TreeGrafter"/>
</dbReference>
<protein>
    <recommendedName>
        <fullName evidence="5">RRM domain-containing protein</fullName>
    </recommendedName>
</protein>
<feature type="compositionally biased region" description="Basic residues" evidence="4">
    <location>
        <begin position="436"/>
        <end position="460"/>
    </location>
</feature>
<dbReference type="GO" id="GO:0003723">
    <property type="term" value="F:RNA binding"/>
    <property type="evidence" value="ECO:0007669"/>
    <property type="project" value="UniProtKB-UniRule"/>
</dbReference>
<dbReference type="EMBL" id="JALJOS010000007">
    <property type="protein sequence ID" value="KAK9836510.1"/>
    <property type="molecule type" value="Genomic_DNA"/>
</dbReference>
<comment type="caution">
    <text evidence="6">The sequence shown here is derived from an EMBL/GenBank/DDBJ whole genome shotgun (WGS) entry which is preliminary data.</text>
</comment>
<dbReference type="PROSITE" id="PS50102">
    <property type="entry name" value="RRM"/>
    <property type="match status" value="1"/>
</dbReference>
<dbReference type="Gene3D" id="3.30.70.330">
    <property type="match status" value="1"/>
</dbReference>
<dbReference type="Pfam" id="PF00076">
    <property type="entry name" value="RRM_1"/>
    <property type="match status" value="1"/>
</dbReference>
<dbReference type="SMART" id="SM00360">
    <property type="entry name" value="RRM"/>
    <property type="match status" value="1"/>
</dbReference>
<accession>A0AAW1RS91</accession>
<dbReference type="InterPro" id="IPR001298">
    <property type="entry name" value="Filamin/ABP280_rpt"/>
</dbReference>
<feature type="compositionally biased region" description="Basic and acidic residues" evidence="4">
    <location>
        <begin position="574"/>
        <end position="597"/>
    </location>
</feature>
<dbReference type="InterPro" id="IPR000504">
    <property type="entry name" value="RRM_dom"/>
</dbReference>
<dbReference type="Proteomes" id="UP001438707">
    <property type="component" value="Unassembled WGS sequence"/>
</dbReference>
<dbReference type="InterPro" id="IPR017868">
    <property type="entry name" value="Filamin/ABP280_repeat-like"/>
</dbReference>